<dbReference type="Proteomes" id="UP001156666">
    <property type="component" value="Unassembled WGS sequence"/>
</dbReference>
<dbReference type="Pfam" id="PF19266">
    <property type="entry name" value="CIS_tube"/>
    <property type="match status" value="1"/>
</dbReference>
<protein>
    <recommendedName>
        <fullName evidence="1">Contractile injection system tube protein N-terminal domain-containing protein</fullName>
    </recommendedName>
</protein>
<evidence type="ECO:0000259" key="1">
    <source>
        <dbReference type="Pfam" id="PF19266"/>
    </source>
</evidence>
<dbReference type="RefSeq" id="WP_235291101.1">
    <property type="nucleotide sequence ID" value="NZ_BSOH01000007.1"/>
</dbReference>
<reference evidence="2" key="2">
    <citation type="submission" date="2023-01" db="EMBL/GenBank/DDBJ databases">
        <title>Draft genome sequence of Portibacter lacus strain NBRC 108769.</title>
        <authorList>
            <person name="Sun Q."/>
            <person name="Mori K."/>
        </authorList>
    </citation>
    <scope>NUCLEOTIDE SEQUENCE</scope>
    <source>
        <strain evidence="2">NBRC 108769</strain>
    </source>
</reference>
<dbReference type="AlphaFoldDB" id="A0AA37WEF8"/>
<organism evidence="2 3">
    <name type="scientific">Portibacter lacus</name>
    <dbReference type="NCBI Taxonomy" id="1099794"/>
    <lineage>
        <taxon>Bacteria</taxon>
        <taxon>Pseudomonadati</taxon>
        <taxon>Bacteroidota</taxon>
        <taxon>Saprospiria</taxon>
        <taxon>Saprospirales</taxon>
        <taxon>Haliscomenobacteraceae</taxon>
        <taxon>Portibacter</taxon>
    </lineage>
</organism>
<feature type="domain" description="Contractile injection system tube protein N-terminal" evidence="1">
    <location>
        <begin position="6"/>
        <end position="157"/>
    </location>
</feature>
<evidence type="ECO:0000313" key="3">
    <source>
        <dbReference type="Proteomes" id="UP001156666"/>
    </source>
</evidence>
<dbReference type="EMBL" id="BSOH01000007">
    <property type="protein sequence ID" value="GLR16709.1"/>
    <property type="molecule type" value="Genomic_DNA"/>
</dbReference>
<reference evidence="2" key="1">
    <citation type="journal article" date="2014" name="Int. J. Syst. Evol. Microbiol.">
        <title>Complete genome sequence of Corynebacterium casei LMG S-19264T (=DSM 44701T), isolated from a smear-ripened cheese.</title>
        <authorList>
            <consortium name="US DOE Joint Genome Institute (JGI-PGF)"/>
            <person name="Walter F."/>
            <person name="Albersmeier A."/>
            <person name="Kalinowski J."/>
            <person name="Ruckert C."/>
        </authorList>
    </citation>
    <scope>NUCLEOTIDE SEQUENCE</scope>
    <source>
        <strain evidence="2">NBRC 108769</strain>
    </source>
</reference>
<comment type="caution">
    <text evidence="2">The sequence shown here is derived from an EMBL/GenBank/DDBJ whole genome shotgun (WGS) entry which is preliminary data.</text>
</comment>
<dbReference type="InterPro" id="IPR045361">
    <property type="entry name" value="CIS_tube_prot_N"/>
</dbReference>
<keyword evidence="3" id="KW-1185">Reference proteome</keyword>
<name>A0AA37WEF8_9BACT</name>
<proteinExistence type="predicted"/>
<gene>
    <name evidence="2" type="ORF">GCM10007940_13240</name>
</gene>
<accession>A0AA37WEF8</accession>
<evidence type="ECO:0000313" key="2">
    <source>
        <dbReference type="EMBL" id="GLR16709.1"/>
    </source>
</evidence>
<sequence length="222" mass="25087">MPIALKLLGFKNDPSTPKTSGADVEYEVLVNPESIKHSKGMLFNSDDRANGSIDVKQWKGFSEEILDITLSLDGTQYATEKEETVETQVKEIMKVIYDYDGGVHKPHYVVLNWGSYAFLGHVKNLETDYKFFDSKGAPLFATIHIEFTIHVDNETAAKKQNRNSPDMSHLQVMKDGDKIPLICNDIYDDPTYYVHIAELNGLTNFRDVSIGKKLLFPPLLND</sequence>